<evidence type="ECO:0000256" key="1">
    <source>
        <dbReference type="RuleBase" id="RU003513"/>
    </source>
</evidence>
<dbReference type="AlphaFoldDB" id="A0A239MG16"/>
<evidence type="ECO:0000259" key="2">
    <source>
        <dbReference type="Pfam" id="PF02350"/>
    </source>
</evidence>
<dbReference type="SUPFAM" id="SSF53756">
    <property type="entry name" value="UDP-Glycosyltransferase/glycogen phosphorylase"/>
    <property type="match status" value="1"/>
</dbReference>
<evidence type="ECO:0000313" key="3">
    <source>
        <dbReference type="EMBL" id="SNT40749.1"/>
    </source>
</evidence>
<dbReference type="InterPro" id="IPR029767">
    <property type="entry name" value="WecB-like"/>
</dbReference>
<keyword evidence="4" id="KW-1185">Reference proteome</keyword>
<dbReference type="EMBL" id="FZOD01000040">
    <property type="protein sequence ID" value="SNT40749.1"/>
    <property type="molecule type" value="Genomic_DNA"/>
</dbReference>
<sequence>MRDFGPPGTTASPENPLVLHVLGARPNFVKAAPVVRALAELGVRQGIVHTGQHYDVLMSDVFFADLGLPEPIANLGVGSGSHARQTAALLIGLEDVVLEHAPTLVVVYGDVNSTLAAILVCSKLHIPTAHVEAGLRSFDREMPEEVNRVVTDALSDILFATSPDALSHLAAEGVDPARVHLVGNPMIDSLFSALDRLDPAPVRARLGLPERYGVATLHRPANVDDPASAKELVDAVREVSERLPIVVPIHPRGRERLAEAGLVTGGNLSIIDPLGYVDFLSLVRGATLVVTDSGGVQEETTMLGVPCLTVRPNTERPITITHGTNRLVTPALLPAAADRALTDGAATPSGDLPPLWDGKAGPRIARVIASWLRGENLSPAGQAVPPKSL</sequence>
<accession>A0A239MG16</accession>
<dbReference type="Proteomes" id="UP000198282">
    <property type="component" value="Unassembled WGS sequence"/>
</dbReference>
<gene>
    <name evidence="3" type="ORF">SAMN05216276_104025</name>
</gene>
<proteinExistence type="inferred from homology"/>
<dbReference type="NCBIfam" id="TIGR00236">
    <property type="entry name" value="wecB"/>
    <property type="match status" value="1"/>
</dbReference>
<dbReference type="InterPro" id="IPR003331">
    <property type="entry name" value="UDP_GlcNAc_Epimerase_2_dom"/>
</dbReference>
<comment type="similarity">
    <text evidence="1">Belongs to the UDP-N-acetylglucosamine 2-epimerase family.</text>
</comment>
<dbReference type="GO" id="GO:0016853">
    <property type="term" value="F:isomerase activity"/>
    <property type="evidence" value="ECO:0007669"/>
    <property type="project" value="UniProtKB-KW"/>
</dbReference>
<dbReference type="PANTHER" id="PTHR43174">
    <property type="entry name" value="UDP-N-ACETYLGLUCOSAMINE 2-EPIMERASE"/>
    <property type="match status" value="1"/>
</dbReference>
<dbReference type="RefSeq" id="WP_179282308.1">
    <property type="nucleotide sequence ID" value="NZ_FZOD01000040.1"/>
</dbReference>
<reference evidence="3 4" key="1">
    <citation type="submission" date="2017-06" db="EMBL/GenBank/DDBJ databases">
        <authorList>
            <person name="Kim H.J."/>
            <person name="Triplett B.A."/>
        </authorList>
    </citation>
    <scope>NUCLEOTIDE SEQUENCE [LARGE SCALE GENOMIC DNA]</scope>
    <source>
        <strain evidence="3 4">CGMCC 4.2132</strain>
    </source>
</reference>
<dbReference type="Pfam" id="PF02350">
    <property type="entry name" value="Epimerase_2"/>
    <property type="match status" value="1"/>
</dbReference>
<keyword evidence="1" id="KW-0413">Isomerase</keyword>
<dbReference type="PANTHER" id="PTHR43174:SF1">
    <property type="entry name" value="UDP-N-ACETYLGLUCOSAMINE 2-EPIMERASE"/>
    <property type="match status" value="1"/>
</dbReference>
<dbReference type="CDD" id="cd03786">
    <property type="entry name" value="GTB_UDP-GlcNAc_2-Epimerase"/>
    <property type="match status" value="1"/>
</dbReference>
<feature type="domain" description="UDP-N-acetylglucosamine 2-epimerase" evidence="2">
    <location>
        <begin position="43"/>
        <end position="368"/>
    </location>
</feature>
<name>A0A239MG16_9ACTN</name>
<evidence type="ECO:0000313" key="4">
    <source>
        <dbReference type="Proteomes" id="UP000198282"/>
    </source>
</evidence>
<dbReference type="Gene3D" id="3.40.50.2000">
    <property type="entry name" value="Glycogen Phosphorylase B"/>
    <property type="match status" value="2"/>
</dbReference>
<protein>
    <submittedName>
        <fullName evidence="3">UDP-N-acetylglucosamine 2-epimerase (Non-hydrolysing)</fullName>
    </submittedName>
</protein>
<organism evidence="3 4">
    <name type="scientific">Streptosporangium subroseum</name>
    <dbReference type="NCBI Taxonomy" id="106412"/>
    <lineage>
        <taxon>Bacteria</taxon>
        <taxon>Bacillati</taxon>
        <taxon>Actinomycetota</taxon>
        <taxon>Actinomycetes</taxon>
        <taxon>Streptosporangiales</taxon>
        <taxon>Streptosporangiaceae</taxon>
        <taxon>Streptosporangium</taxon>
    </lineage>
</organism>